<dbReference type="Proteomes" id="UP000298179">
    <property type="component" value="Unassembled WGS sequence"/>
</dbReference>
<evidence type="ECO:0000313" key="2">
    <source>
        <dbReference type="Proteomes" id="UP000298179"/>
    </source>
</evidence>
<gene>
    <name evidence="1" type="ORF">E3C22_18085</name>
</gene>
<accession>A0A4Y8RFM9</accession>
<protein>
    <submittedName>
        <fullName evidence="1">Uncharacterized protein</fullName>
    </submittedName>
</protein>
<sequence>MTIRPDFPTFDPAIVAFTRARIKADPAGRLDLSRTYRDFIAFEENRGRAAVAPSDFAEALAVMAASVGGGRFGDAVTGLAPIFPNPLADFFEATFAARMGAMLAVEMVKQAADDAGFTHREVLSFARARGHELRRNPAGPDFLTDLTLAVRP</sequence>
<evidence type="ECO:0000313" key="1">
    <source>
        <dbReference type="EMBL" id="TFF20799.1"/>
    </source>
</evidence>
<dbReference type="EMBL" id="SOZD01000005">
    <property type="protein sequence ID" value="TFF20799.1"/>
    <property type="molecule type" value="Genomic_DNA"/>
</dbReference>
<reference evidence="1 2" key="1">
    <citation type="submission" date="2019-03" db="EMBL/GenBank/DDBJ databases">
        <title>Jiella endophytica sp. nov., a novel endophytic bacterium isolated from root of Ficus microcarpa Linn. f.</title>
        <authorList>
            <person name="Tuo L."/>
        </authorList>
    </citation>
    <scope>NUCLEOTIDE SEQUENCE [LARGE SCALE GENOMIC DNA]</scope>
    <source>
        <strain evidence="1 2">CBS5Q-3</strain>
    </source>
</reference>
<dbReference type="RefSeq" id="WP_134763274.1">
    <property type="nucleotide sequence ID" value="NZ_SOZD01000005.1"/>
</dbReference>
<dbReference type="AlphaFoldDB" id="A0A4Y8RFM9"/>
<organism evidence="1 2">
    <name type="scientific">Jiella endophytica</name>
    <dbReference type="NCBI Taxonomy" id="2558362"/>
    <lineage>
        <taxon>Bacteria</taxon>
        <taxon>Pseudomonadati</taxon>
        <taxon>Pseudomonadota</taxon>
        <taxon>Alphaproteobacteria</taxon>
        <taxon>Hyphomicrobiales</taxon>
        <taxon>Aurantimonadaceae</taxon>
        <taxon>Jiella</taxon>
    </lineage>
</organism>
<proteinExistence type="predicted"/>
<comment type="caution">
    <text evidence="1">The sequence shown here is derived from an EMBL/GenBank/DDBJ whole genome shotgun (WGS) entry which is preliminary data.</text>
</comment>
<name>A0A4Y8RFM9_9HYPH</name>
<keyword evidence="2" id="KW-1185">Reference proteome</keyword>
<dbReference type="OrthoDB" id="9841635at2"/>